<evidence type="ECO:0000256" key="1">
    <source>
        <dbReference type="SAM" id="MobiDB-lite"/>
    </source>
</evidence>
<dbReference type="InterPro" id="IPR017938">
    <property type="entry name" value="Riboflavin_synthase-like_b-brl"/>
</dbReference>
<dbReference type="InterPro" id="IPR039261">
    <property type="entry name" value="FNR_nucleotide-bd"/>
</dbReference>
<dbReference type="AlphaFoldDB" id="A0A132BSP9"/>
<dbReference type="Proteomes" id="UP000068382">
    <property type="component" value="Unassembled WGS sequence"/>
</dbReference>
<dbReference type="OrthoDB" id="9786134at2"/>
<dbReference type="PANTHER" id="PTHR42815">
    <property type="entry name" value="FAD-BINDING, PUTATIVE (AFU_ORTHOLOGUE AFUA_6G07600)-RELATED"/>
    <property type="match status" value="1"/>
</dbReference>
<dbReference type="Gene3D" id="2.40.30.10">
    <property type="entry name" value="Translation factors"/>
    <property type="match status" value="1"/>
</dbReference>
<keyword evidence="3" id="KW-0560">Oxidoreductase</keyword>
<dbReference type="InterPro" id="IPR001433">
    <property type="entry name" value="OxRdtase_FAD/NAD-bd"/>
</dbReference>
<evidence type="ECO:0000259" key="2">
    <source>
        <dbReference type="PROSITE" id="PS51384"/>
    </source>
</evidence>
<dbReference type="PROSITE" id="PS51384">
    <property type="entry name" value="FAD_FR"/>
    <property type="match status" value="1"/>
</dbReference>
<name>A0A132BSP9_9RHOB</name>
<dbReference type="SUPFAM" id="SSF63380">
    <property type="entry name" value="Riboflavin synthase domain-like"/>
    <property type="match status" value="1"/>
</dbReference>
<dbReference type="CDD" id="cd06184">
    <property type="entry name" value="flavohem_like_fad_nad_binding"/>
    <property type="match status" value="1"/>
</dbReference>
<organism evidence="3 4">
    <name type="scientific">Tritonibacter horizontis</name>
    <dbReference type="NCBI Taxonomy" id="1768241"/>
    <lineage>
        <taxon>Bacteria</taxon>
        <taxon>Pseudomonadati</taxon>
        <taxon>Pseudomonadota</taxon>
        <taxon>Alphaproteobacteria</taxon>
        <taxon>Rhodobacterales</taxon>
        <taxon>Paracoccaceae</taxon>
        <taxon>Tritonibacter</taxon>
    </lineage>
</organism>
<comment type="caution">
    <text evidence="3">The sequence shown here is derived from an EMBL/GenBank/DDBJ whole genome shotgun (WGS) entry which is preliminary data.</text>
</comment>
<sequence>MTRPETPFHEGEIIAQGRAGVARQAATSSRFIRDHMPDQHRMFFESLPFLVVAGADTSGARWVSMLETQDGDVASPSAQLLTLPAGLGAADPLAPGFVPGAALGILGIDLATRRRNRVNGQLRATETGLALSVTQSFGNCPQYIHERDWVRADEPADRRPPPRTDRDLSEPQKRWIASADTLFIGSGLGDAGRASFDASHRGGKPGFVEIAGPRSLRMPDYTGNNFFNTIGNLLQDPRVGLLFVDFATGGLLHLTGRAQILWDGTGSADPQARREILITIDRVVERPHALSLRWRTDAAANRTLRITRKDIESSDITSFHLEPEDGRALAPFLPGQYLPVVVGAPDQSIGQATNTSDSVQRTYTLSGPVSPRAYRISVKREAQGRVSKFLHDQTETGDLINAGAPSGDFTLPNGDTPLVLVSAGVGVTPMLAMFHAVVAAQSNRRVWFLQGVRNGAAHAFRGEVAQLAARALNATVRTFYSTPRPEDRPLPINVTEGRMTVDDLMALRAGPEAHYMICGPAEFIAGLTEVLEQRGIRPDQIRHETFGPTA</sequence>
<feature type="region of interest" description="Disordered" evidence="1">
    <location>
        <begin position="151"/>
        <end position="171"/>
    </location>
</feature>
<reference evidence="3 4" key="1">
    <citation type="submission" date="2015-12" db="EMBL/GenBank/DDBJ databases">
        <title>Genome sequence of the marine Rhodobacteraceae strain O3.65, Candidatus Tritonibacter horizontis.</title>
        <authorList>
            <person name="Poehlein A."/>
            <person name="Giebel H.A."/>
            <person name="Voget S."/>
            <person name="Brinkhoff T."/>
        </authorList>
    </citation>
    <scope>NUCLEOTIDE SEQUENCE [LARGE SCALE GENOMIC DNA]</scope>
    <source>
        <strain evidence="3 4">O3.65</strain>
    </source>
</reference>
<keyword evidence="4" id="KW-1185">Reference proteome</keyword>
<dbReference type="Pfam" id="PF00175">
    <property type="entry name" value="NAD_binding_1"/>
    <property type="match status" value="1"/>
</dbReference>
<accession>A0A132BSP9</accession>
<dbReference type="PATRIC" id="fig|1768241.3.peg.4519"/>
<dbReference type="PANTHER" id="PTHR42815:SF2">
    <property type="entry name" value="FAD-BINDING, PUTATIVE (AFU_ORTHOLOGUE AFUA_6G07600)-RELATED"/>
    <property type="match status" value="1"/>
</dbReference>
<dbReference type="EMBL" id="LPUY01000135">
    <property type="protein sequence ID" value="KUP90780.1"/>
    <property type="molecule type" value="Genomic_DNA"/>
</dbReference>
<feature type="domain" description="FAD-binding FR-type" evidence="2">
    <location>
        <begin position="299"/>
        <end position="412"/>
    </location>
</feature>
<evidence type="ECO:0000313" key="3">
    <source>
        <dbReference type="EMBL" id="KUP90780.1"/>
    </source>
</evidence>
<dbReference type="SUPFAM" id="SSF52343">
    <property type="entry name" value="Ferredoxin reductase-like, C-terminal NADP-linked domain"/>
    <property type="match status" value="1"/>
</dbReference>
<dbReference type="RefSeq" id="WP_068248671.1">
    <property type="nucleotide sequence ID" value="NZ_LPUY01000135.1"/>
</dbReference>
<dbReference type="InterPro" id="IPR012349">
    <property type="entry name" value="Split_barrel_FMN-bd"/>
</dbReference>
<dbReference type="GO" id="GO:0008941">
    <property type="term" value="F:nitric oxide dioxygenase NAD(P)H activity"/>
    <property type="evidence" value="ECO:0007669"/>
    <property type="project" value="UniProtKB-EC"/>
</dbReference>
<gene>
    <name evidence="3" type="primary">hmp_3</name>
    <name evidence="3" type="ORF">TRIHO_43250</name>
</gene>
<dbReference type="InterPro" id="IPR017927">
    <property type="entry name" value="FAD-bd_FR_type"/>
</dbReference>
<dbReference type="EC" id="1.14.12.17" evidence="3"/>
<proteinExistence type="predicted"/>
<dbReference type="SUPFAM" id="SSF50475">
    <property type="entry name" value="FMN-binding split barrel"/>
    <property type="match status" value="1"/>
</dbReference>
<protein>
    <submittedName>
        <fullName evidence="3">Flavohemoprotein</fullName>
        <ecNumber evidence="3">1.14.12.17</ecNumber>
    </submittedName>
</protein>
<dbReference type="Gene3D" id="3.40.50.80">
    <property type="entry name" value="Nucleotide-binding domain of ferredoxin-NADP reductase (FNR) module"/>
    <property type="match status" value="1"/>
</dbReference>
<evidence type="ECO:0000313" key="4">
    <source>
        <dbReference type="Proteomes" id="UP000068382"/>
    </source>
</evidence>
<dbReference type="Gene3D" id="2.30.110.10">
    <property type="entry name" value="Electron Transport, Fmn-binding Protein, Chain A"/>
    <property type="match status" value="1"/>
</dbReference>